<evidence type="ECO:0000313" key="11">
    <source>
        <dbReference type="Proteomes" id="UP000662770"/>
    </source>
</evidence>
<dbReference type="CDD" id="cd03143">
    <property type="entry name" value="A4_beta-galactosidase_middle_domain"/>
    <property type="match status" value="1"/>
</dbReference>
<reference evidence="10 11" key="1">
    <citation type="submission" date="2021-03" db="EMBL/GenBank/DDBJ databases">
        <title>Novel species identification of genus Shewanella.</title>
        <authorList>
            <person name="Liu G."/>
            <person name="Zhang Q."/>
        </authorList>
    </citation>
    <scope>NUCLEOTIDE SEQUENCE [LARGE SCALE GENOMIC DNA]</scope>
    <source>
        <strain evidence="10 11">FJAT-51800</strain>
    </source>
</reference>
<comment type="similarity">
    <text evidence="2">Belongs to the peptidase M14 family.</text>
</comment>
<dbReference type="SUPFAM" id="SSF53187">
    <property type="entry name" value="Zn-dependent exopeptidases"/>
    <property type="match status" value="1"/>
</dbReference>
<evidence type="ECO:0000256" key="5">
    <source>
        <dbReference type="ARBA" id="ARBA00022833"/>
    </source>
</evidence>
<dbReference type="InterPro" id="IPR000834">
    <property type="entry name" value="Peptidase_M14"/>
</dbReference>
<dbReference type="SMART" id="SM00631">
    <property type="entry name" value="Zn_pept"/>
    <property type="match status" value="1"/>
</dbReference>
<dbReference type="PANTHER" id="PTHR11705">
    <property type="entry name" value="PROTEASE FAMILY M14 CARBOXYPEPTIDASE A,B"/>
    <property type="match status" value="1"/>
</dbReference>
<evidence type="ECO:0000256" key="1">
    <source>
        <dbReference type="ARBA" id="ARBA00001947"/>
    </source>
</evidence>
<dbReference type="EMBL" id="CP071503">
    <property type="protein sequence ID" value="QSX32971.1"/>
    <property type="molecule type" value="Genomic_DNA"/>
</dbReference>
<evidence type="ECO:0000313" key="10">
    <source>
        <dbReference type="EMBL" id="QSX32971.1"/>
    </source>
</evidence>
<evidence type="ECO:0000256" key="4">
    <source>
        <dbReference type="ARBA" id="ARBA00022801"/>
    </source>
</evidence>
<keyword evidence="5" id="KW-0862">Zinc</keyword>
<dbReference type="SUPFAM" id="SSF52317">
    <property type="entry name" value="Class I glutamine amidotransferase-like"/>
    <property type="match status" value="1"/>
</dbReference>
<dbReference type="Gene3D" id="3.40.50.880">
    <property type="match status" value="1"/>
</dbReference>
<keyword evidence="6" id="KW-0482">Metalloprotease</keyword>
<keyword evidence="8" id="KW-0732">Signal</keyword>
<name>A0ABX7QNC7_9GAMM</name>
<evidence type="ECO:0000256" key="3">
    <source>
        <dbReference type="ARBA" id="ARBA00022670"/>
    </source>
</evidence>
<accession>A0ABX7QNC7</accession>
<dbReference type="Gene3D" id="3.40.630.10">
    <property type="entry name" value="Zn peptidases"/>
    <property type="match status" value="1"/>
</dbReference>
<keyword evidence="4" id="KW-0378">Hydrolase</keyword>
<feature type="domain" description="Peptidase M14" evidence="9">
    <location>
        <begin position="64"/>
        <end position="379"/>
    </location>
</feature>
<dbReference type="PANTHER" id="PTHR11705:SF143">
    <property type="entry name" value="SLL0236 PROTEIN"/>
    <property type="match status" value="1"/>
</dbReference>
<feature type="signal peptide" evidence="8">
    <location>
        <begin position="1"/>
        <end position="25"/>
    </location>
</feature>
<feature type="chain" id="PRO_5046523466" evidence="8">
    <location>
        <begin position="26"/>
        <end position="910"/>
    </location>
</feature>
<evidence type="ECO:0000256" key="8">
    <source>
        <dbReference type="SAM" id="SignalP"/>
    </source>
</evidence>
<dbReference type="Proteomes" id="UP000662770">
    <property type="component" value="Chromosome"/>
</dbReference>
<dbReference type="Pfam" id="PF00246">
    <property type="entry name" value="Peptidase_M14"/>
    <property type="match status" value="1"/>
</dbReference>
<proteinExistence type="inferred from homology"/>
<evidence type="ECO:0000256" key="6">
    <source>
        <dbReference type="ARBA" id="ARBA00023049"/>
    </source>
</evidence>
<gene>
    <name evidence="10" type="ORF">JYB87_14680</name>
</gene>
<keyword evidence="3" id="KW-0645">Protease</keyword>
<evidence type="ECO:0000256" key="2">
    <source>
        <dbReference type="ARBA" id="ARBA00005988"/>
    </source>
</evidence>
<feature type="region of interest" description="Disordered" evidence="7">
    <location>
        <begin position="747"/>
        <end position="767"/>
    </location>
</feature>
<dbReference type="InterPro" id="IPR029062">
    <property type="entry name" value="Class_I_gatase-like"/>
</dbReference>
<dbReference type="RefSeq" id="WP_207354209.1">
    <property type="nucleotide sequence ID" value="NZ_CP071503.1"/>
</dbReference>
<evidence type="ECO:0000259" key="9">
    <source>
        <dbReference type="SMART" id="SM00631"/>
    </source>
</evidence>
<sequence>MYIKKTLIASSIIALLTLPALSVQAAPSATDASPQQMWPGAQYAANIPTVEQVLGYSTGERITSHSDMLRYFEALAKAAPDRIKLFHYGKSWEGRDLIYVAIAKADTLAQLDQFSDEMQALADPRKTSKAEAQKLIAKLPSSVWLEHSVHGNEISSTDAAMMTAYHLLASQNDPVVDKINANTVVFIDPLQNPDGRMRFINFYYQTVGMQHSDDRLSVEHNEPWPRGRSNHYLFDMNRDWLAITQPETAGRIKTLLKYKPTIVVDLHEMDGDSSYFFVPAADPFNPHMSKTQIANNTLVGKNNAKYFDQFGFDYFTREVFDGFYPGYGDSWPTFYGASAATYEVGSARGEKFRKANGDLLTFADTVQKHFVAAIATAETAADNRQKLLTDFYQYQVDAIKAGENDKERSFILPGSDDLAGSHKLATLMAQHGVEVSQADKPFSACGKDYPAGAYVIDSAQPRGRFVKTIFTQQVDMDKPFLTEQERRRARKLHDEIYDVTAWSLPLMYNVDSYSCDDAVKVASHPVTADAPLPGKVINPDAKVAYLVPWGDMAAGRFLTAALRDGIRVKSADKAFTTGDNHNYPAGSLIVEVKANDSDIAAKVQQIAAQTGAQVTGVDSSWVVKGPSFGSENTVMMSAPNVAMAWDFPTSSLNAGNTRYVIEQEFNWPVTAIRSAQLASADLSHYQVLILPSGDYSQALSEQGAANLKQWVKQGGVLITLDDATRFASTPAAGLIDVQQELAYKVEAKDGKPAPEPKKDEKAADNRADGSLIKSRDELISRIENDKELPDHVSGVLANVEVDQEHWLTAGVKPEVVSLVQGNDIFTPIKLASGKNVAWFADEKHLLASGYLWQQNQQQLAYKPFLIYQPTGKGMVIGYTQDPTARGYMDGLNVMLMNTIFRAAAHATPLR</sequence>
<evidence type="ECO:0000256" key="7">
    <source>
        <dbReference type="SAM" id="MobiDB-lite"/>
    </source>
</evidence>
<keyword evidence="11" id="KW-1185">Reference proteome</keyword>
<organism evidence="10 11">
    <name type="scientific">Shewanella avicenniae</name>
    <dbReference type="NCBI Taxonomy" id="2814294"/>
    <lineage>
        <taxon>Bacteria</taxon>
        <taxon>Pseudomonadati</taxon>
        <taxon>Pseudomonadota</taxon>
        <taxon>Gammaproteobacteria</taxon>
        <taxon>Alteromonadales</taxon>
        <taxon>Shewanellaceae</taxon>
        <taxon>Shewanella</taxon>
    </lineage>
</organism>
<comment type="cofactor">
    <cofactor evidence="1">
        <name>Zn(2+)</name>
        <dbReference type="ChEBI" id="CHEBI:29105"/>
    </cofactor>
</comment>
<protein>
    <submittedName>
        <fullName evidence="10">Peptidase M14</fullName>
    </submittedName>
</protein>